<dbReference type="AlphaFoldDB" id="W7F4Z0"/>
<evidence type="ECO:0000256" key="2">
    <source>
        <dbReference type="ARBA" id="ARBA00022679"/>
    </source>
</evidence>
<dbReference type="InterPro" id="IPR023606">
    <property type="entry name" value="CoA-Trfase_III_dom_1_sf"/>
</dbReference>
<keyword evidence="2" id="KW-0808">Transferase</keyword>
<evidence type="ECO:0000313" key="3">
    <source>
        <dbReference type="EMBL" id="EUN33150.1"/>
    </source>
</evidence>
<dbReference type="PANTHER" id="PTHR48207">
    <property type="entry name" value="SUCCINATE--HYDROXYMETHYLGLUTARATE COA-TRANSFERASE"/>
    <property type="match status" value="1"/>
</dbReference>
<gene>
    <name evidence="3" type="ORF">COCVIDRAFT_32638</name>
</gene>
<protein>
    <submittedName>
        <fullName evidence="3">Uncharacterized protein</fullName>
    </submittedName>
</protein>
<comment type="similarity">
    <text evidence="1">Belongs to the CoA-transferase III family.</text>
</comment>
<dbReference type="GO" id="GO:0008410">
    <property type="term" value="F:CoA-transferase activity"/>
    <property type="evidence" value="ECO:0007669"/>
    <property type="project" value="TreeGrafter"/>
</dbReference>
<dbReference type="PANTHER" id="PTHR48207:SF3">
    <property type="entry name" value="SUCCINATE--HYDROXYMETHYLGLUTARATE COA-TRANSFERASE"/>
    <property type="match status" value="1"/>
</dbReference>
<dbReference type="GeneID" id="26255037"/>
<dbReference type="SUPFAM" id="SSF89796">
    <property type="entry name" value="CoA-transferase family III (CaiB/BaiF)"/>
    <property type="match status" value="1"/>
</dbReference>
<dbReference type="InterPro" id="IPR050483">
    <property type="entry name" value="CoA-transferase_III_domain"/>
</dbReference>
<proteinExistence type="inferred from homology"/>
<dbReference type="Gene3D" id="3.40.50.10540">
    <property type="entry name" value="Crotonobetainyl-coa:carnitine coa-transferase, domain 1"/>
    <property type="match status" value="2"/>
</dbReference>
<name>W7F4Z0_BIPV3</name>
<sequence length="428" mass="46962">MLPTIYNSKRKVTGLTKVLAEWTSGSSKHRCFARTASTRYPNTTDNAGALQGLKVLNLSRVLAAPFCTQILADYGAEVIKVETIGKGDDTRHWTVKGEGPTWQSAAQTMSNYFTSVNRNKKSMTLNLKNQKGKKILFELAKQTDVLVENFKPGTMECLGLVYDKLKAVNPRLIYASISGYGNSGPFAHRGGYDHIAGAEAGLLHVTGEHNGPPVRPGIGMRGEGQRVDASLFETQISLLTNVGLAWLNLGIEAQRWGCAHPSIVPYDAFKTKDQYLGCGATNDAQFVSLCHLLDLEALIKDERFATNPKRVENRQLLTPMFNTAFQTKTTSEWTKLFQDKSLPSAPINNMESTFVHPQAAARDMIAEMETEAVKTGRIKVIGPAVKFSQTAASLRTPPPVLGEHTIEILDKLGLETDEIEKLRKAAVV</sequence>
<reference evidence="3 4" key="1">
    <citation type="journal article" date="2013" name="PLoS Genet.">
        <title>Comparative genome structure, secondary metabolite, and effector coding capacity across Cochliobolus pathogens.</title>
        <authorList>
            <person name="Condon B.J."/>
            <person name="Leng Y."/>
            <person name="Wu D."/>
            <person name="Bushley K.E."/>
            <person name="Ohm R.A."/>
            <person name="Otillar R."/>
            <person name="Martin J."/>
            <person name="Schackwitz W."/>
            <person name="Grimwood J."/>
            <person name="MohdZainudin N."/>
            <person name="Xue C."/>
            <person name="Wang R."/>
            <person name="Manning V.A."/>
            <person name="Dhillon B."/>
            <person name="Tu Z.J."/>
            <person name="Steffenson B.J."/>
            <person name="Salamov A."/>
            <person name="Sun H."/>
            <person name="Lowry S."/>
            <person name="LaButti K."/>
            <person name="Han J."/>
            <person name="Copeland A."/>
            <person name="Lindquist E."/>
            <person name="Barry K."/>
            <person name="Schmutz J."/>
            <person name="Baker S.E."/>
            <person name="Ciuffetti L.M."/>
            <person name="Grigoriev I.V."/>
            <person name="Zhong S."/>
            <person name="Turgeon B.G."/>
        </authorList>
    </citation>
    <scope>NUCLEOTIDE SEQUENCE [LARGE SCALE GENOMIC DNA]</scope>
    <source>
        <strain evidence="3 4">FI3</strain>
    </source>
</reference>
<dbReference type="Proteomes" id="UP000054337">
    <property type="component" value="Unassembled WGS sequence"/>
</dbReference>
<dbReference type="InterPro" id="IPR003673">
    <property type="entry name" value="CoA-Trfase_fam_III"/>
</dbReference>
<organism evidence="3 4">
    <name type="scientific">Bipolaris victoriae (strain FI3)</name>
    <name type="common">Victoria blight of oats agent</name>
    <name type="synonym">Cochliobolus victoriae</name>
    <dbReference type="NCBI Taxonomy" id="930091"/>
    <lineage>
        <taxon>Eukaryota</taxon>
        <taxon>Fungi</taxon>
        <taxon>Dikarya</taxon>
        <taxon>Ascomycota</taxon>
        <taxon>Pezizomycotina</taxon>
        <taxon>Dothideomycetes</taxon>
        <taxon>Pleosporomycetidae</taxon>
        <taxon>Pleosporales</taxon>
        <taxon>Pleosporineae</taxon>
        <taxon>Pleosporaceae</taxon>
        <taxon>Bipolaris</taxon>
    </lineage>
</organism>
<accession>W7F4Z0</accession>
<dbReference type="EMBL" id="KI968691">
    <property type="protein sequence ID" value="EUN33150.1"/>
    <property type="molecule type" value="Genomic_DNA"/>
</dbReference>
<evidence type="ECO:0000256" key="1">
    <source>
        <dbReference type="ARBA" id="ARBA00008383"/>
    </source>
</evidence>
<dbReference type="HOGENOM" id="CLU_033975_0_1_1"/>
<dbReference type="Pfam" id="PF02515">
    <property type="entry name" value="CoA_transf_3"/>
    <property type="match status" value="2"/>
</dbReference>
<dbReference type="RefSeq" id="XP_014562635.1">
    <property type="nucleotide sequence ID" value="XM_014707149.1"/>
</dbReference>
<evidence type="ECO:0000313" key="4">
    <source>
        <dbReference type="Proteomes" id="UP000054337"/>
    </source>
</evidence>
<keyword evidence="4" id="KW-1185">Reference proteome</keyword>